<gene>
    <name evidence="3" type="ORF">PFISCL1PPCAC_22803</name>
</gene>
<feature type="compositionally biased region" description="Basic and acidic residues" evidence="1">
    <location>
        <begin position="249"/>
        <end position="258"/>
    </location>
</feature>
<evidence type="ECO:0000313" key="4">
    <source>
        <dbReference type="Proteomes" id="UP001432322"/>
    </source>
</evidence>
<organism evidence="3 4">
    <name type="scientific">Pristionchus fissidentatus</name>
    <dbReference type="NCBI Taxonomy" id="1538716"/>
    <lineage>
        <taxon>Eukaryota</taxon>
        <taxon>Metazoa</taxon>
        <taxon>Ecdysozoa</taxon>
        <taxon>Nematoda</taxon>
        <taxon>Chromadorea</taxon>
        <taxon>Rhabditida</taxon>
        <taxon>Rhabditina</taxon>
        <taxon>Diplogasteromorpha</taxon>
        <taxon>Diplogasteroidea</taxon>
        <taxon>Neodiplogasteridae</taxon>
        <taxon>Pristionchus</taxon>
    </lineage>
</organism>
<proteinExistence type="predicted"/>
<feature type="region of interest" description="Disordered" evidence="1">
    <location>
        <begin position="220"/>
        <end position="258"/>
    </location>
</feature>
<feature type="compositionally biased region" description="Basic and acidic residues" evidence="1">
    <location>
        <begin position="231"/>
        <end position="242"/>
    </location>
</feature>
<comment type="caution">
    <text evidence="3">The sequence shown here is derived from an EMBL/GenBank/DDBJ whole genome shotgun (WGS) entry which is preliminary data.</text>
</comment>
<keyword evidence="2" id="KW-0812">Transmembrane</keyword>
<dbReference type="AlphaFoldDB" id="A0AAV5WKN8"/>
<protein>
    <submittedName>
        <fullName evidence="3">Uncharacterized protein</fullName>
    </submittedName>
</protein>
<dbReference type="EMBL" id="BTSY01000006">
    <property type="protein sequence ID" value="GMT31506.1"/>
    <property type="molecule type" value="Genomic_DNA"/>
</dbReference>
<name>A0AAV5WKN8_9BILA</name>
<evidence type="ECO:0000256" key="1">
    <source>
        <dbReference type="SAM" id="MobiDB-lite"/>
    </source>
</evidence>
<feature type="transmembrane region" description="Helical" evidence="2">
    <location>
        <begin position="36"/>
        <end position="55"/>
    </location>
</feature>
<sequence length="258" mass="27845">MIGAFLISHKPNNLLYLNKYSCTSTKSERGGAFGTVPSFAGIVPTLLLLLLVVLLRGAVDEELREDDGVEQGGNGESANQQRITRLLDRGEDAGDRASQLHDARDDGEDAGRAGRVTLPDLQTLADDDNGDACCLQQLQHAHRHVATLNDEEGGPAHGEEGEGERFIGRVVEDLHDHHDDLEGDEERVAPLTEDESLRVRVGGGRGGTEQRQQLRAQRQALGRLGGVDGGNLREEEHARAGGDGETEQTGEHQRQACA</sequence>
<evidence type="ECO:0000313" key="3">
    <source>
        <dbReference type="EMBL" id="GMT31506.1"/>
    </source>
</evidence>
<dbReference type="Proteomes" id="UP001432322">
    <property type="component" value="Unassembled WGS sequence"/>
</dbReference>
<keyword evidence="4" id="KW-1185">Reference proteome</keyword>
<keyword evidence="2" id="KW-1133">Transmembrane helix</keyword>
<evidence type="ECO:0000256" key="2">
    <source>
        <dbReference type="SAM" id="Phobius"/>
    </source>
</evidence>
<accession>A0AAV5WKN8</accession>
<feature type="region of interest" description="Disordered" evidence="1">
    <location>
        <begin position="90"/>
        <end position="113"/>
    </location>
</feature>
<feature type="compositionally biased region" description="Basic and acidic residues" evidence="1">
    <location>
        <begin position="90"/>
        <end position="112"/>
    </location>
</feature>
<reference evidence="3" key="1">
    <citation type="submission" date="2023-10" db="EMBL/GenBank/DDBJ databases">
        <title>Genome assembly of Pristionchus species.</title>
        <authorList>
            <person name="Yoshida K."/>
            <person name="Sommer R.J."/>
        </authorList>
    </citation>
    <scope>NUCLEOTIDE SEQUENCE</scope>
    <source>
        <strain evidence="3">RS5133</strain>
    </source>
</reference>
<keyword evidence="2" id="KW-0472">Membrane</keyword>